<feature type="non-terminal residue" evidence="2">
    <location>
        <position position="246"/>
    </location>
</feature>
<dbReference type="AlphaFoldDB" id="A0A5J4R1B3"/>
<dbReference type="InterPro" id="IPR012312">
    <property type="entry name" value="Hemerythrin-like"/>
</dbReference>
<evidence type="ECO:0000259" key="1">
    <source>
        <dbReference type="Pfam" id="PF01814"/>
    </source>
</evidence>
<organism evidence="2">
    <name type="scientific">termite gut metagenome</name>
    <dbReference type="NCBI Taxonomy" id="433724"/>
    <lineage>
        <taxon>unclassified sequences</taxon>
        <taxon>metagenomes</taxon>
        <taxon>organismal metagenomes</taxon>
    </lineage>
</organism>
<protein>
    <recommendedName>
        <fullName evidence="1">Hemerythrin-like domain-containing protein</fullName>
    </recommendedName>
</protein>
<proteinExistence type="predicted"/>
<accession>A0A5J4R1B3</accession>
<feature type="domain" description="Hemerythrin-like" evidence="1">
    <location>
        <begin position="68"/>
        <end position="207"/>
    </location>
</feature>
<comment type="caution">
    <text evidence="2">The sequence shown here is derived from an EMBL/GenBank/DDBJ whole genome shotgun (WGS) entry which is preliminary data.</text>
</comment>
<name>A0A5J4R1B3_9ZZZZ</name>
<dbReference type="Pfam" id="PF01814">
    <property type="entry name" value="Hemerythrin"/>
    <property type="match status" value="1"/>
</dbReference>
<dbReference type="EMBL" id="SNRY01002005">
    <property type="protein sequence ID" value="KAA6327368.1"/>
    <property type="molecule type" value="Genomic_DNA"/>
</dbReference>
<gene>
    <name evidence="2" type="ORF">EZS27_023644</name>
</gene>
<evidence type="ECO:0000313" key="2">
    <source>
        <dbReference type="EMBL" id="KAA6327368.1"/>
    </source>
</evidence>
<sequence>MADLISDNYTLLQVISRFGLSLGFGDKTVKEVCEMNQVDCRTFLAVVNFVEEGFSRMNEAESLSVPSLVDYLRQAHSYFLDFALPVIRRKLIESIDCSKSDEVAFLILRFFDDYVCEVKRHMEYEEKTVFKYVDDLLHNHPSKNYQISVFSKHHDLVSEKLTELKNISIKYCPPKANKNLLNAALFDIYICEEGLESHCKIEDYLFFRGFDILQTAYFEGKCLQIIKNRNRIIVFAQCRRVNEGID</sequence>
<reference evidence="2" key="1">
    <citation type="submission" date="2019-03" db="EMBL/GenBank/DDBJ databases">
        <title>Single cell metagenomics reveals metabolic interactions within the superorganism composed of flagellate Streblomastix strix and complex community of Bacteroidetes bacteria on its surface.</title>
        <authorList>
            <person name="Treitli S.C."/>
            <person name="Kolisko M."/>
            <person name="Husnik F."/>
            <person name="Keeling P."/>
            <person name="Hampl V."/>
        </authorList>
    </citation>
    <scope>NUCLEOTIDE SEQUENCE</scope>
    <source>
        <strain evidence="2">STM</strain>
    </source>
</reference>